<sequence length="91" mass="10394">MVVSECRLPVLVNHRQVEWGPTSSMVVSECRLPVLVNHRQTPLQYVPHLRHPFSMFLTLDTPSTPLQYVAHLRHPFSMFLTLDTPSVCSSP</sequence>
<accession>A0AAE1A1N5</accession>
<protein>
    <submittedName>
        <fullName evidence="1">Uncharacterized protein</fullName>
    </submittedName>
</protein>
<reference evidence="1" key="1">
    <citation type="journal article" date="2023" name="G3 (Bethesda)">
        <title>A reference genome for the long-term kleptoplast-retaining sea slug Elysia crispata morphotype clarki.</title>
        <authorList>
            <person name="Eastman K.E."/>
            <person name="Pendleton A.L."/>
            <person name="Shaikh M.A."/>
            <person name="Suttiyut T."/>
            <person name="Ogas R."/>
            <person name="Tomko P."/>
            <person name="Gavelis G."/>
            <person name="Widhalm J.R."/>
            <person name="Wisecaver J.H."/>
        </authorList>
    </citation>
    <scope>NUCLEOTIDE SEQUENCE</scope>
    <source>
        <strain evidence="1">ECLA1</strain>
    </source>
</reference>
<evidence type="ECO:0000313" key="2">
    <source>
        <dbReference type="Proteomes" id="UP001283361"/>
    </source>
</evidence>
<dbReference type="EMBL" id="JAWDGP010002904">
    <property type="protein sequence ID" value="KAK3778617.1"/>
    <property type="molecule type" value="Genomic_DNA"/>
</dbReference>
<proteinExistence type="predicted"/>
<dbReference type="AlphaFoldDB" id="A0AAE1A1N5"/>
<evidence type="ECO:0000313" key="1">
    <source>
        <dbReference type="EMBL" id="KAK3778617.1"/>
    </source>
</evidence>
<gene>
    <name evidence="1" type="ORF">RRG08_010914</name>
</gene>
<organism evidence="1 2">
    <name type="scientific">Elysia crispata</name>
    <name type="common">lettuce slug</name>
    <dbReference type="NCBI Taxonomy" id="231223"/>
    <lineage>
        <taxon>Eukaryota</taxon>
        <taxon>Metazoa</taxon>
        <taxon>Spiralia</taxon>
        <taxon>Lophotrochozoa</taxon>
        <taxon>Mollusca</taxon>
        <taxon>Gastropoda</taxon>
        <taxon>Heterobranchia</taxon>
        <taxon>Euthyneura</taxon>
        <taxon>Panpulmonata</taxon>
        <taxon>Sacoglossa</taxon>
        <taxon>Placobranchoidea</taxon>
        <taxon>Plakobranchidae</taxon>
        <taxon>Elysia</taxon>
    </lineage>
</organism>
<name>A0AAE1A1N5_9GAST</name>
<keyword evidence="2" id="KW-1185">Reference proteome</keyword>
<dbReference type="Proteomes" id="UP001283361">
    <property type="component" value="Unassembled WGS sequence"/>
</dbReference>
<comment type="caution">
    <text evidence="1">The sequence shown here is derived from an EMBL/GenBank/DDBJ whole genome shotgun (WGS) entry which is preliminary data.</text>
</comment>